<feature type="transmembrane region" description="Helical" evidence="1">
    <location>
        <begin position="144"/>
        <end position="166"/>
    </location>
</feature>
<dbReference type="PANTHER" id="PTHR40448">
    <property type="entry name" value="TWO-COMPONENT SENSOR HISTIDINE KINASE"/>
    <property type="match status" value="1"/>
</dbReference>
<dbReference type="AlphaFoldDB" id="A0A2N6SLQ0"/>
<name>A0A2N6SLQ0_9LACT</name>
<dbReference type="SUPFAM" id="SSF55874">
    <property type="entry name" value="ATPase domain of HSP90 chaperone/DNA topoisomerase II/histidine kinase"/>
    <property type="match status" value="1"/>
</dbReference>
<evidence type="ECO:0000313" key="4">
    <source>
        <dbReference type="Proteomes" id="UP000235682"/>
    </source>
</evidence>
<dbReference type="RefSeq" id="WP_102227690.1">
    <property type="nucleotide sequence ID" value="NZ_PNHE01000030.1"/>
</dbReference>
<dbReference type="STRING" id="84521.SAMN04487994_10746"/>
<dbReference type="InterPro" id="IPR032834">
    <property type="entry name" value="NatK-like_C"/>
</dbReference>
<comment type="caution">
    <text evidence="3">The sequence shown here is derived from an EMBL/GenBank/DDBJ whole genome shotgun (WGS) entry which is preliminary data.</text>
</comment>
<gene>
    <name evidence="3" type="ORF">CJ205_06625</name>
</gene>
<protein>
    <recommendedName>
        <fullName evidence="2">Sensor histidine kinase NatK-like C-terminal domain-containing protein</fullName>
    </recommendedName>
</protein>
<dbReference type="PANTHER" id="PTHR40448:SF1">
    <property type="entry name" value="TWO-COMPONENT SENSOR HISTIDINE KINASE"/>
    <property type="match status" value="1"/>
</dbReference>
<evidence type="ECO:0000259" key="2">
    <source>
        <dbReference type="Pfam" id="PF14501"/>
    </source>
</evidence>
<feature type="transmembrane region" description="Helical" evidence="1">
    <location>
        <begin position="30"/>
        <end position="62"/>
    </location>
</feature>
<reference evidence="3 4" key="1">
    <citation type="submission" date="2017-09" db="EMBL/GenBank/DDBJ databases">
        <title>Bacterial strain isolated from the female urinary microbiota.</title>
        <authorList>
            <person name="Thomas-White K."/>
            <person name="Kumar N."/>
            <person name="Forster S."/>
            <person name="Putonti C."/>
            <person name="Lawley T."/>
            <person name="Wolfe A.J."/>
        </authorList>
    </citation>
    <scope>NUCLEOTIDE SEQUENCE [LARGE SCALE GENOMIC DNA]</scope>
    <source>
        <strain evidence="3 4">UMB0852</strain>
    </source>
</reference>
<feature type="transmembrane region" description="Helical" evidence="1">
    <location>
        <begin position="71"/>
        <end position="90"/>
    </location>
</feature>
<dbReference type="EMBL" id="PNHE01000030">
    <property type="protein sequence ID" value="PMC58002.1"/>
    <property type="molecule type" value="Genomic_DNA"/>
</dbReference>
<keyword evidence="1" id="KW-0472">Membrane</keyword>
<proteinExistence type="predicted"/>
<dbReference type="Proteomes" id="UP000235682">
    <property type="component" value="Unassembled WGS sequence"/>
</dbReference>
<evidence type="ECO:0000313" key="3">
    <source>
        <dbReference type="EMBL" id="PMC58002.1"/>
    </source>
</evidence>
<keyword evidence="1" id="KW-1133">Transmembrane helix</keyword>
<keyword evidence="4" id="KW-1185">Reference proteome</keyword>
<sequence length="423" mass="49071">MFIFAFLQIIALYVGILIVTQDLTFNFKEIIGMLGVGLFSVILFQFIDIYAVFFLFIGMFILRIWHTKDKLLSFSSLIFSFIALVLGDHFATFVDIHLFRSNELLSKSHFGLMILFMWVFCYLMQHTWALLNKRYYFSSRFKKIGLGMTVFVLVTFYGAIIIGVQLGNTFKLIQLNLLFFVIYTLIMAVSGVLLFQSDRKARQAHEQQVEYEALQLYNQSIEERYLDLRNFRYDYQNMCLSFEECIKQEDTDGLIEYLQSEIIPQSEYLETQTFKLEHLSNIQIPPLKSLLTAKLLHAQENAIDIRLDVRFPISSIEMKDLDLVRVVGIFLDNAIEEIKALGEGNLSVSIDELGDSVHLIVMNSCRSDILPLSQLRKEDYSTKRSNRGLGLANIDQILYNYSNVDLETLVKKQKFIQHLTSIK</sequence>
<dbReference type="Gene3D" id="3.30.565.10">
    <property type="entry name" value="Histidine kinase-like ATPase, C-terminal domain"/>
    <property type="match status" value="1"/>
</dbReference>
<accession>A0A2N6SLQ0</accession>
<feature type="transmembrane region" description="Helical" evidence="1">
    <location>
        <begin position="110"/>
        <end position="132"/>
    </location>
</feature>
<evidence type="ECO:0000256" key="1">
    <source>
        <dbReference type="SAM" id="Phobius"/>
    </source>
</evidence>
<dbReference type="InterPro" id="IPR036890">
    <property type="entry name" value="HATPase_C_sf"/>
</dbReference>
<dbReference type="Pfam" id="PF14501">
    <property type="entry name" value="HATPase_c_5"/>
    <property type="match status" value="1"/>
</dbReference>
<dbReference type="GO" id="GO:0042802">
    <property type="term" value="F:identical protein binding"/>
    <property type="evidence" value="ECO:0007669"/>
    <property type="project" value="TreeGrafter"/>
</dbReference>
<feature type="transmembrane region" description="Helical" evidence="1">
    <location>
        <begin position="172"/>
        <end position="195"/>
    </location>
</feature>
<organism evidence="3 4">
    <name type="scientific">Dolosicoccus paucivorans</name>
    <dbReference type="NCBI Taxonomy" id="84521"/>
    <lineage>
        <taxon>Bacteria</taxon>
        <taxon>Bacillati</taxon>
        <taxon>Bacillota</taxon>
        <taxon>Bacilli</taxon>
        <taxon>Lactobacillales</taxon>
        <taxon>Aerococcaceae</taxon>
        <taxon>Dolosicoccus</taxon>
    </lineage>
</organism>
<feature type="domain" description="Sensor histidine kinase NatK-like C-terminal" evidence="2">
    <location>
        <begin position="318"/>
        <end position="419"/>
    </location>
</feature>
<keyword evidence="1" id="KW-0812">Transmembrane</keyword>